<dbReference type="PROSITE" id="PS51120">
    <property type="entry name" value="LDLRB"/>
    <property type="match status" value="1"/>
</dbReference>
<reference evidence="2" key="1">
    <citation type="submission" date="2018-11" db="EMBL/GenBank/DDBJ databases">
        <authorList>
            <person name="Alioto T."/>
            <person name="Alioto T."/>
        </authorList>
    </citation>
    <scope>NUCLEOTIDE SEQUENCE</scope>
</reference>
<evidence type="ECO:0000313" key="2">
    <source>
        <dbReference type="EMBL" id="VDI19686.1"/>
    </source>
</evidence>
<dbReference type="InterPro" id="IPR050778">
    <property type="entry name" value="Cueball_EGF_LRP_Nidogen"/>
</dbReference>
<dbReference type="PANTHER" id="PTHR46513">
    <property type="entry name" value="VITELLOGENIN RECEPTOR-LIKE PROTEIN-RELATED-RELATED"/>
    <property type="match status" value="1"/>
</dbReference>
<dbReference type="SMART" id="SM00135">
    <property type="entry name" value="LY"/>
    <property type="match status" value="2"/>
</dbReference>
<dbReference type="InterPro" id="IPR011042">
    <property type="entry name" value="6-blade_b-propeller_TolB-like"/>
</dbReference>
<keyword evidence="3" id="KW-1185">Reference proteome</keyword>
<dbReference type="AlphaFoldDB" id="A0A8B6DHI5"/>
<dbReference type="SUPFAM" id="SSF63825">
    <property type="entry name" value="YWTD domain"/>
    <property type="match status" value="1"/>
</dbReference>
<feature type="non-terminal residue" evidence="2">
    <location>
        <position position="194"/>
    </location>
</feature>
<dbReference type="Pfam" id="PF00058">
    <property type="entry name" value="Ldl_recept_b"/>
    <property type="match status" value="1"/>
</dbReference>
<name>A0A8B6DHI5_MYTGA</name>
<dbReference type="InterPro" id="IPR000033">
    <property type="entry name" value="LDLR_classB_rpt"/>
</dbReference>
<comment type="caution">
    <text evidence="2">The sequence shown here is derived from an EMBL/GenBank/DDBJ whole genome shotgun (WGS) entry which is preliminary data.</text>
</comment>
<accession>A0A8B6DHI5</accession>
<dbReference type="OrthoDB" id="10046193at2759"/>
<evidence type="ECO:0000313" key="3">
    <source>
        <dbReference type="Proteomes" id="UP000596742"/>
    </source>
</evidence>
<gene>
    <name evidence="2" type="ORF">MGAL_10B044475</name>
</gene>
<dbReference type="PANTHER" id="PTHR46513:SF13">
    <property type="entry name" value="EGF-LIKE DOMAIN-CONTAINING PROTEIN"/>
    <property type="match status" value="1"/>
</dbReference>
<dbReference type="Proteomes" id="UP000596742">
    <property type="component" value="Unassembled WGS sequence"/>
</dbReference>
<proteinExistence type="predicted"/>
<evidence type="ECO:0000256" key="1">
    <source>
        <dbReference type="PROSITE-ProRule" id="PRU00461"/>
    </source>
</evidence>
<dbReference type="EMBL" id="UYJE01003480">
    <property type="protein sequence ID" value="VDI19686.1"/>
    <property type="molecule type" value="Genomic_DNA"/>
</dbReference>
<feature type="repeat" description="LDL-receptor class B" evidence="1">
    <location>
        <begin position="156"/>
        <end position="194"/>
    </location>
</feature>
<dbReference type="Gene3D" id="2.120.10.30">
    <property type="entry name" value="TolB, C-terminal domain"/>
    <property type="match status" value="2"/>
</dbReference>
<protein>
    <submittedName>
        <fullName evidence="2">Uncharacterized protein</fullName>
    </submittedName>
</protein>
<sequence>MSHRSVFLYRYLRVGVLKAYERDVYHSAEELKMLSKGEDTNSGSCRLSGIAPQLLFSNGTLVFSQDLDGDNLKILVDTIMDNSVLYVDYDLKDGYLYWSDLNTNTISRRRCASGNESSVKEVIIQKQSNSKPIGIAVDSLNGHLYWAELNGGPIRRLLYFSDHGRHTIERCKFDGSSRQTLISEDVISPYGLAL</sequence>
<organism evidence="2 3">
    <name type="scientific">Mytilus galloprovincialis</name>
    <name type="common">Mediterranean mussel</name>
    <dbReference type="NCBI Taxonomy" id="29158"/>
    <lineage>
        <taxon>Eukaryota</taxon>
        <taxon>Metazoa</taxon>
        <taxon>Spiralia</taxon>
        <taxon>Lophotrochozoa</taxon>
        <taxon>Mollusca</taxon>
        <taxon>Bivalvia</taxon>
        <taxon>Autobranchia</taxon>
        <taxon>Pteriomorphia</taxon>
        <taxon>Mytilida</taxon>
        <taxon>Mytiloidea</taxon>
        <taxon>Mytilidae</taxon>
        <taxon>Mytilinae</taxon>
        <taxon>Mytilus</taxon>
    </lineage>
</organism>